<evidence type="ECO:0000313" key="8">
    <source>
        <dbReference type="EMBL" id="KAG5189088.1"/>
    </source>
</evidence>
<feature type="region of interest" description="Disordered" evidence="6">
    <location>
        <begin position="318"/>
        <end position="362"/>
    </location>
</feature>
<proteinExistence type="predicted"/>
<protein>
    <recommendedName>
        <fullName evidence="1">tRNA (guanine(9)-N(1))-methyltransferase</fullName>
        <ecNumber evidence="1">2.1.1.221</ecNumber>
    </recommendedName>
</protein>
<feature type="region of interest" description="Disordered" evidence="6">
    <location>
        <begin position="1"/>
        <end position="108"/>
    </location>
</feature>
<feature type="compositionally biased region" description="Low complexity" evidence="6">
    <location>
        <begin position="12"/>
        <end position="26"/>
    </location>
</feature>
<dbReference type="OrthoDB" id="278300at2759"/>
<name>A0A835Z9S5_9STRA</name>
<dbReference type="InterPro" id="IPR007356">
    <property type="entry name" value="tRNA_m1G_MeTrfase_euk"/>
</dbReference>
<feature type="compositionally biased region" description="Gly residues" evidence="6">
    <location>
        <begin position="326"/>
        <end position="335"/>
    </location>
</feature>
<dbReference type="Proteomes" id="UP000664859">
    <property type="component" value="Unassembled WGS sequence"/>
</dbReference>
<organism evidence="8 9">
    <name type="scientific">Tribonema minus</name>
    <dbReference type="NCBI Taxonomy" id="303371"/>
    <lineage>
        <taxon>Eukaryota</taxon>
        <taxon>Sar</taxon>
        <taxon>Stramenopiles</taxon>
        <taxon>Ochrophyta</taxon>
        <taxon>PX clade</taxon>
        <taxon>Xanthophyceae</taxon>
        <taxon>Tribonematales</taxon>
        <taxon>Tribonemataceae</taxon>
        <taxon>Tribonema</taxon>
    </lineage>
</organism>
<dbReference type="GO" id="GO:0052905">
    <property type="term" value="F:tRNA (guanosine(9)-N1)-methyltransferase activity"/>
    <property type="evidence" value="ECO:0007669"/>
    <property type="project" value="UniProtKB-EC"/>
</dbReference>
<evidence type="ECO:0000259" key="7">
    <source>
        <dbReference type="PROSITE" id="PS51675"/>
    </source>
</evidence>
<comment type="caution">
    <text evidence="8">The sequence shown here is derived from an EMBL/GenBank/DDBJ whole genome shotgun (WGS) entry which is preliminary data.</text>
</comment>
<sequence length="399" mass="44477">MESTADEIPAEALASAADGDSGDALGNDVVPADTPDETPANGQGEGVKLTKNELRRQRKIAYAKEKKQGKKQEKREAREQKEKELLAAGKDVPWLKPQREREPGEKTFKQPCDVMSLAPVLQRQREDMEKRAKASGYRVILDMAFFELMNQKERVAYCYSSNRKAEVPTNLYLTGINKEAHEMMQRCMGFSTWAAFQVQEKCYMDTFAKEDLVYLTADSNVELQRLDPTKAYIVGAFVDKNRHKGITAKKAVSQGIATGRLPLDKYLNMKGTKVLTVNHVYDILLQTIASGGDFKAAIEAAVPGRKCAEWDGVTRATKRKRQRMEGSGGGKCGEGSGEEADDDGGDDDDQQVLEEEEELKEAGAPAEYCLLYSSCQDDDSETQYCFYKRIMMTVPQLSL</sequence>
<evidence type="ECO:0000256" key="5">
    <source>
        <dbReference type="ARBA" id="ARBA00048434"/>
    </source>
</evidence>
<dbReference type="PANTHER" id="PTHR13563:SF13">
    <property type="entry name" value="TRNA METHYLTRANSFERASE 10 HOMOLOG A"/>
    <property type="match status" value="1"/>
</dbReference>
<feature type="domain" description="SAM-dependent MTase TRM10-type" evidence="7">
    <location>
        <begin position="125"/>
        <end position="309"/>
    </location>
</feature>
<dbReference type="CDD" id="cd18089">
    <property type="entry name" value="SPOUT_Trm10-like"/>
    <property type="match status" value="1"/>
</dbReference>
<keyword evidence="9" id="KW-1185">Reference proteome</keyword>
<feature type="compositionally biased region" description="Basic and acidic residues" evidence="6">
    <location>
        <begin position="97"/>
        <end position="108"/>
    </location>
</feature>
<evidence type="ECO:0000256" key="6">
    <source>
        <dbReference type="SAM" id="MobiDB-lite"/>
    </source>
</evidence>
<feature type="compositionally biased region" description="Acidic residues" evidence="6">
    <location>
        <begin position="336"/>
        <end position="359"/>
    </location>
</feature>
<reference evidence="8" key="1">
    <citation type="submission" date="2021-02" db="EMBL/GenBank/DDBJ databases">
        <title>First Annotated Genome of the Yellow-green Alga Tribonema minus.</title>
        <authorList>
            <person name="Mahan K.M."/>
        </authorList>
    </citation>
    <scope>NUCLEOTIDE SEQUENCE</scope>
    <source>
        <strain evidence="8">UTEX B ZZ1240</strain>
    </source>
</reference>
<dbReference type="EC" id="2.1.1.221" evidence="1"/>
<evidence type="ECO:0000256" key="4">
    <source>
        <dbReference type="ARBA" id="ARBA00022691"/>
    </source>
</evidence>
<dbReference type="EMBL" id="JAFCMP010000057">
    <property type="protein sequence ID" value="KAG5189088.1"/>
    <property type="molecule type" value="Genomic_DNA"/>
</dbReference>
<dbReference type="InterPro" id="IPR028564">
    <property type="entry name" value="MT_TRM10-typ"/>
</dbReference>
<accession>A0A835Z9S5</accession>
<dbReference type="AlphaFoldDB" id="A0A835Z9S5"/>
<keyword evidence="4" id="KW-0949">S-adenosyl-L-methionine</keyword>
<dbReference type="GO" id="GO:0002939">
    <property type="term" value="P:tRNA N1-guanine methylation"/>
    <property type="evidence" value="ECO:0007669"/>
    <property type="project" value="TreeGrafter"/>
</dbReference>
<comment type="catalytic activity">
    <reaction evidence="5">
        <text>guanosine(9) in tRNA + S-adenosyl-L-methionine = N(1)-methylguanosine(9) in tRNA + S-adenosyl-L-homocysteine + H(+)</text>
        <dbReference type="Rhea" id="RHEA:43156"/>
        <dbReference type="Rhea" id="RHEA-COMP:10367"/>
        <dbReference type="Rhea" id="RHEA-COMP:10368"/>
        <dbReference type="ChEBI" id="CHEBI:15378"/>
        <dbReference type="ChEBI" id="CHEBI:57856"/>
        <dbReference type="ChEBI" id="CHEBI:59789"/>
        <dbReference type="ChEBI" id="CHEBI:73542"/>
        <dbReference type="ChEBI" id="CHEBI:74269"/>
        <dbReference type="EC" id="2.1.1.221"/>
    </reaction>
</comment>
<dbReference type="PANTHER" id="PTHR13563">
    <property type="entry name" value="TRNA (GUANINE-9-) METHYLTRANSFERASE"/>
    <property type="match status" value="1"/>
</dbReference>
<dbReference type="GO" id="GO:0005634">
    <property type="term" value="C:nucleus"/>
    <property type="evidence" value="ECO:0007669"/>
    <property type="project" value="TreeGrafter"/>
</dbReference>
<evidence type="ECO:0000256" key="2">
    <source>
        <dbReference type="ARBA" id="ARBA00022603"/>
    </source>
</evidence>
<feature type="compositionally biased region" description="Basic and acidic residues" evidence="6">
    <location>
        <begin position="62"/>
        <end position="85"/>
    </location>
</feature>
<keyword evidence="2 8" id="KW-0489">Methyltransferase</keyword>
<dbReference type="PROSITE" id="PS51675">
    <property type="entry name" value="SAM_MT_TRM10"/>
    <property type="match status" value="1"/>
</dbReference>
<keyword evidence="3 8" id="KW-0808">Transferase</keyword>
<dbReference type="Gene3D" id="3.40.1280.30">
    <property type="match status" value="1"/>
</dbReference>
<dbReference type="GO" id="GO:0000049">
    <property type="term" value="F:tRNA binding"/>
    <property type="evidence" value="ECO:0007669"/>
    <property type="project" value="TreeGrafter"/>
</dbReference>
<dbReference type="InterPro" id="IPR038459">
    <property type="entry name" value="MT_TRM10-typ_sf"/>
</dbReference>
<evidence type="ECO:0000256" key="1">
    <source>
        <dbReference type="ARBA" id="ARBA00012797"/>
    </source>
</evidence>
<evidence type="ECO:0000256" key="3">
    <source>
        <dbReference type="ARBA" id="ARBA00022679"/>
    </source>
</evidence>
<evidence type="ECO:0000313" key="9">
    <source>
        <dbReference type="Proteomes" id="UP000664859"/>
    </source>
</evidence>
<gene>
    <name evidence="8" type="ORF">JKP88DRAFT_262147</name>
</gene>